<dbReference type="PIRSF" id="PIRSF002854">
    <property type="entry name" value="MetQ"/>
    <property type="match status" value="1"/>
</dbReference>
<gene>
    <name evidence="7" type="ORF">PNQ69_07795</name>
</gene>
<evidence type="ECO:0000256" key="2">
    <source>
        <dbReference type="ARBA" id="ARBA00022729"/>
    </source>
</evidence>
<keyword evidence="8" id="KW-1185">Reference proteome</keyword>
<protein>
    <recommendedName>
        <fullName evidence="6">Lipoprotein</fullName>
    </recommendedName>
</protein>
<keyword evidence="3" id="KW-0472">Membrane</keyword>
<keyword evidence="2" id="KW-0732">Signal</keyword>
<reference evidence="7 8" key="1">
    <citation type="submission" date="2023-01" db="EMBL/GenBank/DDBJ databases">
        <title>Xanthomonas hawaiianensis sp. nov. isolated from Araceae family in Hawaii.</title>
        <authorList>
            <person name="Chunag S.-C."/>
            <person name="Dobhal S."/>
            <person name="Alvarez A."/>
            <person name="Arif M."/>
        </authorList>
    </citation>
    <scope>NUCLEOTIDE SEQUENCE [LARGE SCALE GENOMIC DNA]</scope>
    <source>
        <strain evidence="7 8">A2111</strain>
    </source>
</reference>
<evidence type="ECO:0000256" key="6">
    <source>
        <dbReference type="PIRNR" id="PIRNR002854"/>
    </source>
</evidence>
<dbReference type="Pfam" id="PF03180">
    <property type="entry name" value="Lipoprotein_9"/>
    <property type="match status" value="1"/>
</dbReference>
<proteinExistence type="inferred from homology"/>
<evidence type="ECO:0000256" key="4">
    <source>
        <dbReference type="ARBA" id="ARBA00023139"/>
    </source>
</evidence>
<dbReference type="PANTHER" id="PTHR30429:SF0">
    <property type="entry name" value="METHIONINE-BINDING LIPOPROTEIN METQ"/>
    <property type="match status" value="1"/>
</dbReference>
<keyword evidence="5 6" id="KW-0449">Lipoprotein</keyword>
<dbReference type="EMBL" id="JAQMHB010000001">
    <property type="protein sequence ID" value="MDS9992671.1"/>
    <property type="molecule type" value="Genomic_DNA"/>
</dbReference>
<organism evidence="7 8">
    <name type="scientific">Xanthomonas hawaiiensis</name>
    <dbReference type="NCBI Taxonomy" id="3003247"/>
    <lineage>
        <taxon>Bacteria</taxon>
        <taxon>Pseudomonadati</taxon>
        <taxon>Pseudomonadota</taxon>
        <taxon>Gammaproteobacteria</taxon>
        <taxon>Lysobacterales</taxon>
        <taxon>Lysobacteraceae</taxon>
        <taxon>Xanthomonas</taxon>
    </lineage>
</organism>
<accession>A0ABU2I3H6</accession>
<dbReference type="InterPro" id="IPR004872">
    <property type="entry name" value="Lipoprotein_NlpA"/>
</dbReference>
<dbReference type="SUPFAM" id="SSF53850">
    <property type="entry name" value="Periplasmic binding protein-like II"/>
    <property type="match status" value="1"/>
</dbReference>
<dbReference type="PANTHER" id="PTHR30429">
    <property type="entry name" value="D-METHIONINE-BINDING LIPOPROTEIN METQ"/>
    <property type="match status" value="1"/>
</dbReference>
<comment type="caution">
    <text evidence="7">The sequence shown here is derived from an EMBL/GenBank/DDBJ whole genome shotgun (WGS) entry which is preliminary data.</text>
</comment>
<evidence type="ECO:0000256" key="3">
    <source>
        <dbReference type="ARBA" id="ARBA00023136"/>
    </source>
</evidence>
<dbReference type="Proteomes" id="UP001260534">
    <property type="component" value="Unassembled WGS sequence"/>
</dbReference>
<dbReference type="PROSITE" id="PS51257">
    <property type="entry name" value="PROKAR_LIPOPROTEIN"/>
    <property type="match status" value="1"/>
</dbReference>
<name>A0ABU2I3H6_9XANT</name>
<evidence type="ECO:0000256" key="1">
    <source>
        <dbReference type="ARBA" id="ARBA00004635"/>
    </source>
</evidence>
<sequence length="267" mass="29357">MTRFPFRLLLATAVLALGGCGKSDSGAAGDHLSVAATAVPHAEILEVVKPMLEQQGLTLDVRVFNDYVQPNDQVVQKQIDVNYFQTEPYLQAYNRDRKSDLVTVVGVHIEPFGAYSRRYKSLDALPQGADVVIPNDPSNNSRALILLDKAGVIKLKDPSNALSTQRDIVANPKQLKFRELDSAMLPRVLDQVDLALINTNYALDAGLNPTRDALAIESKDSPYVNFLVARSDNKDDPRVQKLAKALTSPEVKAFIQRKYQGAVLPAF</sequence>
<keyword evidence="4" id="KW-0564">Palmitate</keyword>
<evidence type="ECO:0000313" key="8">
    <source>
        <dbReference type="Proteomes" id="UP001260534"/>
    </source>
</evidence>
<evidence type="ECO:0000313" key="7">
    <source>
        <dbReference type="EMBL" id="MDS9992671.1"/>
    </source>
</evidence>
<comment type="similarity">
    <text evidence="6">Belongs to the nlpA lipoprotein family.</text>
</comment>
<dbReference type="CDD" id="cd13597">
    <property type="entry name" value="PBP2_lipoprotein_Tp32"/>
    <property type="match status" value="1"/>
</dbReference>
<dbReference type="Gene3D" id="3.40.190.10">
    <property type="entry name" value="Periplasmic binding protein-like II"/>
    <property type="match status" value="2"/>
</dbReference>
<evidence type="ECO:0000256" key="5">
    <source>
        <dbReference type="ARBA" id="ARBA00023288"/>
    </source>
</evidence>
<dbReference type="RefSeq" id="WP_209230727.1">
    <property type="nucleotide sequence ID" value="NZ_JAGHXG010000009.1"/>
</dbReference>
<comment type="subcellular location">
    <subcellularLocation>
        <location evidence="1">Membrane</location>
        <topology evidence="1">Lipid-anchor</topology>
    </subcellularLocation>
</comment>